<dbReference type="HOGENOM" id="CLU_166004_0_0_6"/>
<organism evidence="1 2">
    <name type="scientific">Enterobacter cloacae subsp. cloacae (strain ATCC 13047 / DSM 30054 / NBRC 13535 / NCTC 10005 / WDCM 00083 / NCDC 279-56)</name>
    <dbReference type="NCBI Taxonomy" id="716541"/>
    <lineage>
        <taxon>Bacteria</taxon>
        <taxon>Pseudomonadati</taxon>
        <taxon>Pseudomonadota</taxon>
        <taxon>Gammaproteobacteria</taxon>
        <taxon>Enterobacterales</taxon>
        <taxon>Enterobacteriaceae</taxon>
        <taxon>Enterobacter</taxon>
        <taxon>Enterobacter cloacae complex</taxon>
    </lineage>
</organism>
<geneLocation type="plasmid" evidence="1 2">
    <name>pECL_B</name>
</geneLocation>
<dbReference type="OrthoDB" id="9899564at2"/>
<sequence>MSDYNYYQKQGITPTRTPAVIRDGVAVMVEARSCVAVSVFSRNGVKALHFSGIPKLSGHKGTLNFPFDENVSLFTQVEKIMLANNMCHNVTRVDPLRHNETESVYSVTFNRRLLKSTVRK</sequence>
<reference evidence="1 2" key="1">
    <citation type="journal article" date="2010" name="J. Bacteriol.">
        <title>Complete genome sequence of Enterobacter cloacae subsp. cloacae type strain ATCC 13047.</title>
        <authorList>
            <person name="Ren Y."/>
            <person name="Ren Y."/>
            <person name="Zhou Z."/>
            <person name="Guo X."/>
            <person name="Li Y."/>
            <person name="Feng L."/>
            <person name="Wang L."/>
        </authorList>
    </citation>
    <scope>NUCLEOTIDE SEQUENCE [LARGE SCALE GENOMIC DNA]</scope>
    <source>
        <strain evidence="2">ATCC 13047 / DSM 30054 / NBRC 13535 / NCTC 10005 / WDCM 00083 / NCDC 279-56</strain>
        <plasmid evidence="1">pECL_B</plasmid>
    </source>
</reference>
<keyword evidence="2" id="KW-1185">Reference proteome</keyword>
<dbReference type="EMBL" id="CP001920">
    <property type="protein sequence ID" value="ADF64977.1"/>
    <property type="molecule type" value="Genomic_DNA"/>
</dbReference>
<dbReference type="EnsemblBacteria" id="ADF64977">
    <property type="protein sequence ID" value="ADF64977"/>
    <property type="gene ID" value="ECL_B015"/>
</dbReference>
<dbReference type="AlphaFoldDB" id="A0A0H3CTT3"/>
<gene>
    <name evidence="1" type="ordered locus">ECL_B015</name>
</gene>
<accession>A0A0H3CTT3</accession>
<dbReference type="PATRIC" id="fig|716541.4.peg.235"/>
<keyword evidence="1" id="KW-0614">Plasmid</keyword>
<name>A0A0H3CTT3_ENTCC</name>
<proteinExistence type="predicted"/>
<dbReference type="KEGG" id="enc:ECL_B015"/>
<dbReference type="Proteomes" id="UP000002363">
    <property type="component" value="Plasmid pECL_B"/>
</dbReference>
<evidence type="ECO:0000313" key="1">
    <source>
        <dbReference type="EMBL" id="ADF64977.1"/>
    </source>
</evidence>
<protein>
    <submittedName>
        <fullName evidence="1">Uncharacterized protein</fullName>
    </submittedName>
</protein>
<evidence type="ECO:0000313" key="2">
    <source>
        <dbReference type="Proteomes" id="UP000002363"/>
    </source>
</evidence>